<organism evidence="3 4">
    <name type="scientific">Cryobacterium lyxosi</name>
    <dbReference type="NCBI Taxonomy" id="1259228"/>
    <lineage>
        <taxon>Bacteria</taxon>
        <taxon>Bacillati</taxon>
        <taxon>Actinomycetota</taxon>
        <taxon>Actinomycetes</taxon>
        <taxon>Micrococcales</taxon>
        <taxon>Microbacteriaceae</taxon>
        <taxon>Cryobacterium</taxon>
    </lineage>
</organism>
<dbReference type="AlphaFoldDB" id="A0A4R8ZIV8"/>
<dbReference type="Pfam" id="PF01370">
    <property type="entry name" value="Epimerase"/>
    <property type="match status" value="1"/>
</dbReference>
<dbReference type="InterPro" id="IPR036291">
    <property type="entry name" value="NAD(P)-bd_dom_sf"/>
</dbReference>
<reference evidence="3 4" key="1">
    <citation type="submission" date="2019-03" db="EMBL/GenBank/DDBJ databases">
        <title>Genomics of glacier-inhabiting Cryobacterium strains.</title>
        <authorList>
            <person name="Liu Q."/>
            <person name="Xin Y.-H."/>
        </authorList>
    </citation>
    <scope>NUCLEOTIDE SEQUENCE [LARGE SCALE GENOMIC DNA]</scope>
    <source>
        <strain evidence="3 4">TMT1-1</strain>
    </source>
</reference>
<dbReference type="RefSeq" id="WP_134571200.1">
    <property type="nucleotide sequence ID" value="NZ_SOGT01000001.1"/>
</dbReference>
<feature type="domain" description="NAD-dependent epimerase/dehydratase" evidence="1">
    <location>
        <begin position="6"/>
        <end position="182"/>
    </location>
</feature>
<dbReference type="InterPro" id="IPR001509">
    <property type="entry name" value="Epimerase_deHydtase"/>
</dbReference>
<sequence>MATDRVVLTGGNGFLGFHVRAALKERGADAVNIPLGHSYDPVNSVRAVEGADRVIHLAGVNRGSDQEVSEGNVVFAEQLAESVQHCSVPPRTVVFANSVQAANSGVYGIAKARSAKILRTAAESVGAEFHDVVLPNLFGEHGRPFYNAVTATFCYLLARGEQPTVQNDSLLSLLHAQDAADQLLGGVAGGSPPKLAVQLTVNDLLRRLVDIARLYERGEIPDVSSEFSRNLFNTYRSYTLRTLAPINLTKHADARGSFFEILRSHGGTSQSSFSTTAPGMSRGDHFHRRKVERFTVLSGTATIAMRRIFTDNVVEFHVSGEVPMAVDMPTMWAHKITNTGPGELFTSFWSNDIFTSQAPDTISEAVF</sequence>
<dbReference type="EMBL" id="SOGT01000001">
    <property type="protein sequence ID" value="TFD29194.1"/>
    <property type="molecule type" value="Genomic_DNA"/>
</dbReference>
<keyword evidence="4" id="KW-1185">Reference proteome</keyword>
<evidence type="ECO:0000313" key="4">
    <source>
        <dbReference type="Proteomes" id="UP000298424"/>
    </source>
</evidence>
<evidence type="ECO:0000259" key="2">
    <source>
        <dbReference type="Pfam" id="PF14667"/>
    </source>
</evidence>
<dbReference type="InterPro" id="IPR029303">
    <property type="entry name" value="CapF_C"/>
</dbReference>
<comment type="caution">
    <text evidence="3">The sequence shown here is derived from an EMBL/GenBank/DDBJ whole genome shotgun (WGS) entry which is preliminary data.</text>
</comment>
<protein>
    <submittedName>
        <fullName evidence="3">SDR family oxidoreductase</fullName>
    </submittedName>
</protein>
<dbReference type="InterPro" id="IPR014710">
    <property type="entry name" value="RmlC-like_jellyroll"/>
</dbReference>
<gene>
    <name evidence="3" type="ORF">E3T27_00220</name>
</gene>
<dbReference type="InterPro" id="IPR011051">
    <property type="entry name" value="RmlC_Cupin_sf"/>
</dbReference>
<dbReference type="OrthoDB" id="9801785at2"/>
<dbReference type="Gene3D" id="2.60.120.10">
    <property type="entry name" value="Jelly Rolls"/>
    <property type="match status" value="1"/>
</dbReference>
<dbReference type="Proteomes" id="UP000298424">
    <property type="component" value="Unassembled WGS sequence"/>
</dbReference>
<feature type="domain" description="Capsular polysaccharide assembling protein CapF C-terminal" evidence="2">
    <location>
        <begin position="251"/>
        <end position="362"/>
    </location>
</feature>
<dbReference type="SUPFAM" id="SSF51182">
    <property type="entry name" value="RmlC-like cupins"/>
    <property type="match status" value="1"/>
</dbReference>
<name>A0A4R8ZIV8_9MICO</name>
<dbReference type="SUPFAM" id="SSF51735">
    <property type="entry name" value="NAD(P)-binding Rossmann-fold domains"/>
    <property type="match status" value="1"/>
</dbReference>
<evidence type="ECO:0000313" key="3">
    <source>
        <dbReference type="EMBL" id="TFD29194.1"/>
    </source>
</evidence>
<evidence type="ECO:0000259" key="1">
    <source>
        <dbReference type="Pfam" id="PF01370"/>
    </source>
</evidence>
<proteinExistence type="predicted"/>
<dbReference type="Pfam" id="PF14667">
    <property type="entry name" value="Polysacc_synt_C"/>
    <property type="match status" value="1"/>
</dbReference>
<accession>A0A4R8ZIV8</accession>
<dbReference type="Gene3D" id="3.40.50.720">
    <property type="entry name" value="NAD(P)-binding Rossmann-like Domain"/>
    <property type="match status" value="1"/>
</dbReference>